<dbReference type="InterPro" id="IPR029063">
    <property type="entry name" value="SAM-dependent_MTases_sf"/>
</dbReference>
<accession>A0ABU9GR25</accession>
<dbReference type="Gene3D" id="3.40.50.150">
    <property type="entry name" value="Vaccinia Virus protein VP39"/>
    <property type="match status" value="1"/>
</dbReference>
<dbReference type="CDD" id="cd02440">
    <property type="entry name" value="AdoMet_MTases"/>
    <property type="match status" value="1"/>
</dbReference>
<dbReference type="PROSITE" id="PS00092">
    <property type="entry name" value="N6_MTASE"/>
    <property type="match status" value="1"/>
</dbReference>
<dbReference type="EC" id="2.1.1.171" evidence="3 9"/>
<keyword evidence="11" id="KW-1185">Reference proteome</keyword>
<dbReference type="GO" id="GO:0052913">
    <property type="term" value="F:16S rRNA (guanine(966)-N(2))-methyltransferase activity"/>
    <property type="evidence" value="ECO:0007669"/>
    <property type="project" value="UniProtKB-EC"/>
</dbReference>
<protein>
    <recommendedName>
        <fullName evidence="4 9">Ribosomal RNA small subunit methyltransferase D</fullName>
        <ecNumber evidence="3 9">2.1.1.171</ecNumber>
    </recommendedName>
</protein>
<dbReference type="InterPro" id="IPR004398">
    <property type="entry name" value="RNA_MeTrfase_RsmD"/>
</dbReference>
<comment type="catalytic activity">
    <reaction evidence="8 9">
        <text>guanosine(966) in 16S rRNA + S-adenosyl-L-methionine = N(2)-methylguanosine(966) in 16S rRNA + S-adenosyl-L-homocysteine + H(+)</text>
        <dbReference type="Rhea" id="RHEA:23548"/>
        <dbReference type="Rhea" id="RHEA-COMP:10211"/>
        <dbReference type="Rhea" id="RHEA-COMP:10212"/>
        <dbReference type="ChEBI" id="CHEBI:15378"/>
        <dbReference type="ChEBI" id="CHEBI:57856"/>
        <dbReference type="ChEBI" id="CHEBI:59789"/>
        <dbReference type="ChEBI" id="CHEBI:74269"/>
        <dbReference type="ChEBI" id="CHEBI:74481"/>
        <dbReference type="EC" id="2.1.1.171"/>
    </reaction>
</comment>
<dbReference type="SUPFAM" id="SSF53335">
    <property type="entry name" value="S-adenosyl-L-methionine-dependent methyltransferases"/>
    <property type="match status" value="1"/>
</dbReference>
<dbReference type="EMBL" id="JBAKAZ010000029">
    <property type="protein sequence ID" value="MEL0629736.1"/>
    <property type="molecule type" value="Genomic_DNA"/>
</dbReference>
<dbReference type="PANTHER" id="PTHR43542">
    <property type="entry name" value="METHYLTRANSFERASE"/>
    <property type="match status" value="1"/>
</dbReference>
<dbReference type="InterPro" id="IPR002052">
    <property type="entry name" value="DNA_methylase_N6_adenine_CS"/>
</dbReference>
<comment type="similarity">
    <text evidence="2 9">Belongs to the methyltransferase superfamily. RsmD family.</text>
</comment>
<proteinExistence type="inferred from homology"/>
<evidence type="ECO:0000256" key="7">
    <source>
        <dbReference type="ARBA" id="ARBA00022691"/>
    </source>
</evidence>
<evidence type="ECO:0000256" key="2">
    <source>
        <dbReference type="ARBA" id="ARBA00005269"/>
    </source>
</evidence>
<sequence length="201" mass="22967">MRKNQRSSTQERHKKNSSDGFIRLISGQWRGKKLPVKNKQGLRPTTDRTKETLFNWLMHDIRDANCLDCFSGSGSLGFEALSRYSKSCLFLELDKQVAQQLQTNLDLLKVEHATVCQVDSIQFLSQKAKQQFDIVFIDPPFNLGLAQPCINNLVSQGYLADHSLIYVEVENTLTALQIPDDWQLLKEKTAGQVCYQLFKRG</sequence>
<evidence type="ECO:0000313" key="11">
    <source>
        <dbReference type="Proteomes" id="UP001369082"/>
    </source>
</evidence>
<keyword evidence="6 9" id="KW-0808">Transferase</keyword>
<dbReference type="PANTHER" id="PTHR43542:SF1">
    <property type="entry name" value="METHYLTRANSFERASE"/>
    <property type="match status" value="1"/>
</dbReference>
<keyword evidence="5 9" id="KW-0489">Methyltransferase</keyword>
<evidence type="ECO:0000256" key="6">
    <source>
        <dbReference type="ARBA" id="ARBA00022679"/>
    </source>
</evidence>
<evidence type="ECO:0000256" key="4">
    <source>
        <dbReference type="ARBA" id="ARBA00013682"/>
    </source>
</evidence>
<keyword evidence="7 9" id="KW-0949">S-adenosyl-L-methionine</keyword>
<gene>
    <name evidence="10" type="primary">rsmD</name>
    <name evidence="10" type="ORF">V6256_08950</name>
</gene>
<evidence type="ECO:0000256" key="1">
    <source>
        <dbReference type="ARBA" id="ARBA00002649"/>
    </source>
</evidence>
<evidence type="ECO:0000256" key="5">
    <source>
        <dbReference type="ARBA" id="ARBA00022603"/>
    </source>
</evidence>
<comment type="function">
    <text evidence="1 9">Specifically methylates the guanine in position 966 of 16S rRNA in the assembled 30S particle.</text>
</comment>
<organism evidence="10 11">
    <name type="scientific">Psychromonas aquatilis</name>
    <dbReference type="NCBI Taxonomy" id="2005072"/>
    <lineage>
        <taxon>Bacteria</taxon>
        <taxon>Pseudomonadati</taxon>
        <taxon>Pseudomonadota</taxon>
        <taxon>Gammaproteobacteria</taxon>
        <taxon>Alteromonadales</taxon>
        <taxon>Psychromonadaceae</taxon>
        <taxon>Psychromonas</taxon>
    </lineage>
</organism>
<keyword evidence="9" id="KW-0698">rRNA processing</keyword>
<dbReference type="Pfam" id="PF03602">
    <property type="entry name" value="Cons_hypoth95"/>
    <property type="match status" value="1"/>
</dbReference>
<evidence type="ECO:0000256" key="9">
    <source>
        <dbReference type="PIRNR" id="PIRNR004553"/>
    </source>
</evidence>
<reference evidence="10 11" key="1">
    <citation type="submission" date="2024-02" db="EMBL/GenBank/DDBJ databases">
        <title>Bacteria isolated from the canopy kelp, Nereocystis luetkeana.</title>
        <authorList>
            <person name="Pfister C.A."/>
            <person name="Younker I.T."/>
            <person name="Light S.H."/>
        </authorList>
    </citation>
    <scope>NUCLEOTIDE SEQUENCE [LARGE SCALE GENOMIC DNA]</scope>
    <source>
        <strain evidence="10 11">TI.1.05</strain>
    </source>
</reference>
<dbReference type="NCBIfam" id="TIGR00095">
    <property type="entry name" value="16S rRNA (guanine(966)-N(2))-methyltransferase RsmD"/>
    <property type="match status" value="1"/>
</dbReference>
<dbReference type="RefSeq" id="WP_341597869.1">
    <property type="nucleotide sequence ID" value="NZ_JBAKAZ010000029.1"/>
</dbReference>
<evidence type="ECO:0000256" key="8">
    <source>
        <dbReference type="ARBA" id="ARBA00048326"/>
    </source>
</evidence>
<evidence type="ECO:0000256" key="3">
    <source>
        <dbReference type="ARBA" id="ARBA00012141"/>
    </source>
</evidence>
<dbReference type="PIRSF" id="PIRSF004553">
    <property type="entry name" value="CHP00095"/>
    <property type="match status" value="1"/>
</dbReference>
<dbReference type="Proteomes" id="UP001369082">
    <property type="component" value="Unassembled WGS sequence"/>
</dbReference>
<comment type="caution">
    <text evidence="10">The sequence shown here is derived from an EMBL/GenBank/DDBJ whole genome shotgun (WGS) entry which is preliminary data.</text>
</comment>
<name>A0ABU9GR25_9GAMM</name>
<evidence type="ECO:0000313" key="10">
    <source>
        <dbReference type="EMBL" id="MEL0629736.1"/>
    </source>
</evidence>